<feature type="compositionally biased region" description="Polar residues" evidence="6">
    <location>
        <begin position="1"/>
        <end position="13"/>
    </location>
</feature>
<feature type="compositionally biased region" description="Low complexity" evidence="6">
    <location>
        <begin position="18"/>
        <end position="50"/>
    </location>
</feature>
<dbReference type="GO" id="GO:0017056">
    <property type="term" value="F:structural constituent of nuclear pore"/>
    <property type="evidence" value="ECO:0007669"/>
    <property type="project" value="TreeGrafter"/>
</dbReference>
<dbReference type="EMBL" id="KN846951">
    <property type="protein sequence ID" value="KIV87171.1"/>
    <property type="molecule type" value="Genomic_DNA"/>
</dbReference>
<evidence type="ECO:0000256" key="5">
    <source>
        <dbReference type="SAM" id="Coils"/>
    </source>
</evidence>
<evidence type="ECO:0000256" key="1">
    <source>
        <dbReference type="ARBA" id="ARBA00004567"/>
    </source>
</evidence>
<dbReference type="GO" id="GO:0006607">
    <property type="term" value="P:NLS-bearing protein import into nucleus"/>
    <property type="evidence" value="ECO:0007669"/>
    <property type="project" value="TreeGrafter"/>
</dbReference>
<organism evidence="8 9">
    <name type="scientific">Exophiala sideris</name>
    <dbReference type="NCBI Taxonomy" id="1016849"/>
    <lineage>
        <taxon>Eukaryota</taxon>
        <taxon>Fungi</taxon>
        <taxon>Dikarya</taxon>
        <taxon>Ascomycota</taxon>
        <taxon>Pezizomycotina</taxon>
        <taxon>Eurotiomycetes</taxon>
        <taxon>Chaetothyriomycetidae</taxon>
        <taxon>Chaetothyriales</taxon>
        <taxon>Herpotrichiellaceae</taxon>
        <taxon>Exophiala</taxon>
    </lineage>
</organism>
<feature type="compositionally biased region" description="Polar residues" evidence="6">
    <location>
        <begin position="215"/>
        <end position="225"/>
    </location>
</feature>
<dbReference type="Pfam" id="PF13874">
    <property type="entry name" value="Nup54"/>
    <property type="match status" value="1"/>
</dbReference>
<keyword evidence="4" id="KW-0539">Nucleus</keyword>
<gene>
    <name evidence="8" type="ORF">PV11_02736</name>
</gene>
<dbReference type="InterPro" id="IPR025574">
    <property type="entry name" value="Nucleoporin_FG_rpt"/>
</dbReference>
<feature type="coiled-coil region" evidence="5">
    <location>
        <begin position="451"/>
        <end position="478"/>
    </location>
</feature>
<evidence type="ECO:0000256" key="6">
    <source>
        <dbReference type="SAM" id="MobiDB-lite"/>
    </source>
</evidence>
<keyword evidence="3" id="KW-0906">Nuclear pore complex</keyword>
<dbReference type="Proteomes" id="UP000053599">
    <property type="component" value="Unassembled WGS sequence"/>
</dbReference>
<feature type="compositionally biased region" description="Polar residues" evidence="6">
    <location>
        <begin position="180"/>
        <end position="196"/>
    </location>
</feature>
<dbReference type="Pfam" id="PF13634">
    <property type="entry name" value="Nucleoporin_FG"/>
    <property type="match status" value="1"/>
</dbReference>
<dbReference type="InterPro" id="IPR024864">
    <property type="entry name" value="Nup54/Nup57/Nup44"/>
</dbReference>
<feature type="compositionally biased region" description="Low complexity" evidence="6">
    <location>
        <begin position="197"/>
        <end position="207"/>
    </location>
</feature>
<keyword evidence="3" id="KW-0811">Translocation</keyword>
<dbReference type="GO" id="GO:0044613">
    <property type="term" value="C:nuclear pore central transport channel"/>
    <property type="evidence" value="ECO:0007669"/>
    <property type="project" value="TreeGrafter"/>
</dbReference>
<evidence type="ECO:0000313" key="9">
    <source>
        <dbReference type="Proteomes" id="UP000053599"/>
    </source>
</evidence>
<proteinExistence type="predicted"/>
<name>A0A0D1XGA5_9EURO</name>
<evidence type="ECO:0000313" key="8">
    <source>
        <dbReference type="EMBL" id="KIV87171.1"/>
    </source>
</evidence>
<dbReference type="HOGENOM" id="CLU_023804_0_1_1"/>
<dbReference type="PANTHER" id="PTHR13000:SF0">
    <property type="entry name" value="NUCLEOPORIN P54"/>
    <property type="match status" value="1"/>
</dbReference>
<dbReference type="PANTHER" id="PTHR13000">
    <property type="entry name" value="NUCLEOPORIN P54"/>
    <property type="match status" value="1"/>
</dbReference>
<feature type="domain" description="Nucleoporin Nup54 alpha-helical" evidence="7">
    <location>
        <begin position="282"/>
        <end position="418"/>
    </location>
</feature>
<dbReference type="Gene3D" id="1.20.5.3600">
    <property type="match status" value="1"/>
</dbReference>
<keyword evidence="5" id="KW-0175">Coiled coil</keyword>
<reference evidence="8 9" key="1">
    <citation type="submission" date="2015-01" db="EMBL/GenBank/DDBJ databases">
        <title>The Genome Sequence of Exophiala sideris CBS121828.</title>
        <authorList>
            <consortium name="The Broad Institute Genomics Platform"/>
            <person name="Cuomo C."/>
            <person name="de Hoog S."/>
            <person name="Gorbushina A."/>
            <person name="Stielow B."/>
            <person name="Teixiera M."/>
            <person name="Abouelleil A."/>
            <person name="Chapman S.B."/>
            <person name="Priest M."/>
            <person name="Young S.K."/>
            <person name="Wortman J."/>
            <person name="Nusbaum C."/>
            <person name="Birren B."/>
        </authorList>
    </citation>
    <scope>NUCLEOTIDE SEQUENCE [LARGE SCALE GENOMIC DNA]</scope>
    <source>
        <strain evidence="8 9">CBS 121828</strain>
    </source>
</reference>
<dbReference type="Gene3D" id="1.20.5.490">
    <property type="entry name" value="Single helix bin"/>
    <property type="match status" value="1"/>
</dbReference>
<dbReference type="GO" id="GO:0036228">
    <property type="term" value="P:protein localization to nuclear inner membrane"/>
    <property type="evidence" value="ECO:0007669"/>
    <property type="project" value="TreeGrafter"/>
</dbReference>
<dbReference type="InterPro" id="IPR025712">
    <property type="entry name" value="Nup54_alpha-helical_dom"/>
</dbReference>
<comment type="subcellular location">
    <subcellularLocation>
        <location evidence="1">Nucleus</location>
        <location evidence="1">Nuclear pore complex</location>
    </subcellularLocation>
</comment>
<keyword evidence="3" id="KW-0653">Protein transport</keyword>
<keyword evidence="2" id="KW-0813">Transport</keyword>
<dbReference type="Pfam" id="PF18570">
    <property type="entry name" value="Nup54_57_C"/>
    <property type="match status" value="1"/>
</dbReference>
<feature type="compositionally biased region" description="Low complexity" evidence="6">
    <location>
        <begin position="61"/>
        <end position="89"/>
    </location>
</feature>
<evidence type="ECO:0000256" key="2">
    <source>
        <dbReference type="ARBA" id="ARBA00022448"/>
    </source>
</evidence>
<dbReference type="OrthoDB" id="6162375at2759"/>
<feature type="region of interest" description="Disordered" evidence="6">
    <location>
        <begin position="1"/>
        <end position="225"/>
    </location>
</feature>
<evidence type="ECO:0000256" key="3">
    <source>
        <dbReference type="ARBA" id="ARBA00023132"/>
    </source>
</evidence>
<dbReference type="STRING" id="1016849.A0A0D1XGA5"/>
<evidence type="ECO:0000259" key="7">
    <source>
        <dbReference type="Pfam" id="PF13874"/>
    </source>
</evidence>
<dbReference type="AlphaFoldDB" id="A0A0D1XGA5"/>
<evidence type="ECO:0000256" key="4">
    <source>
        <dbReference type="ARBA" id="ARBA00023242"/>
    </source>
</evidence>
<sequence length="497" mass="55528">MFGNSTATQSQPAKTGLFSFNNPSNNQSTNQSSPSPFGQPQAQTQQQQQQSNAPTFGFGNPQSQPQQQPQQTGGLFGTSTQPQQAQQAGGLFGGGQPQQQQQQSGGGLFGAAKPQQQTGGLFGSSTQPQQQTGGLFGSSTQPQQQTGGLFGTSTQPQQQTGGLFGTSSQPQQQTGGLFGASTQPQQQTGGLFGTSTQPQQQPQQPQQRPLDQTLRFGQSQQEQIPSQAMWEEGRGLNQFRSIPVQMNIVKNKWDPQSLSSPLRTYLYQHVETETEALKYRPGPGEDEDKWEEAVSNRPGSEWVPLLIQGFFQLGRKAQIQMEAIQRCNMMLQEINTSLDVQLDKHRQNVATRLEECKRRQAATARRTLALAVKVQILRNRGYVMDNTEEELKTKLETLQREVFDPSLNAREQEVWARMLGIRERAKRIKLEMEKLVPAANEEDTTLDEETVKAAKKTLEAYDIQLRHLQKELDLIQQGFEDWEKISKDRDNDVPRRR</sequence>
<keyword evidence="3" id="KW-0509">mRNA transport</keyword>
<dbReference type="GO" id="GO:0006999">
    <property type="term" value="P:nuclear pore organization"/>
    <property type="evidence" value="ECO:0007669"/>
    <property type="project" value="TreeGrafter"/>
</dbReference>
<feature type="compositionally biased region" description="Low complexity" evidence="6">
    <location>
        <begin position="123"/>
        <end position="175"/>
    </location>
</feature>
<accession>A0A0D1XGA5</accession>
<protein>
    <recommendedName>
        <fullName evidence="7">Nucleoporin Nup54 alpha-helical domain-containing protein</fullName>
    </recommendedName>
</protein>